<dbReference type="PANTHER" id="PTHR37984">
    <property type="entry name" value="PROTEIN CBG26694"/>
    <property type="match status" value="1"/>
</dbReference>
<organism evidence="3">
    <name type="scientific">Pundamilia nyererei</name>
    <dbReference type="NCBI Taxonomy" id="303518"/>
    <lineage>
        <taxon>Eukaryota</taxon>
        <taxon>Metazoa</taxon>
        <taxon>Chordata</taxon>
        <taxon>Craniata</taxon>
        <taxon>Vertebrata</taxon>
        <taxon>Euteleostomi</taxon>
        <taxon>Actinopterygii</taxon>
        <taxon>Neopterygii</taxon>
        <taxon>Teleostei</taxon>
        <taxon>Neoteleostei</taxon>
        <taxon>Acanthomorphata</taxon>
        <taxon>Ovalentaria</taxon>
        <taxon>Cichlomorphae</taxon>
        <taxon>Cichliformes</taxon>
        <taxon>Cichlidae</taxon>
        <taxon>African cichlids</taxon>
        <taxon>Pseudocrenilabrinae</taxon>
        <taxon>Haplochromini</taxon>
        <taxon>Pundamilia</taxon>
    </lineage>
</organism>
<dbReference type="PANTHER" id="PTHR37984:SF15">
    <property type="entry name" value="INTEGRASE CATALYTIC DOMAIN-CONTAINING PROTEIN"/>
    <property type="match status" value="1"/>
</dbReference>
<dbReference type="Pfam" id="PF00665">
    <property type="entry name" value="rve"/>
    <property type="match status" value="1"/>
</dbReference>
<dbReference type="FunFam" id="1.10.340.70:FF:000001">
    <property type="entry name" value="Retrovirus-related Pol polyprotein from transposon gypsy-like Protein"/>
    <property type="match status" value="1"/>
</dbReference>
<dbReference type="Gene3D" id="1.10.340.70">
    <property type="match status" value="1"/>
</dbReference>
<dbReference type="GO" id="GO:0003676">
    <property type="term" value="F:nucleic acid binding"/>
    <property type="evidence" value="ECO:0007669"/>
    <property type="project" value="InterPro"/>
</dbReference>
<protein>
    <recommendedName>
        <fullName evidence="1">Gypsy retrotransposon integrase-like protein 1</fullName>
    </recommendedName>
</protein>
<feature type="domain" description="Integrase catalytic" evidence="2">
    <location>
        <begin position="195"/>
        <end position="352"/>
    </location>
</feature>
<dbReference type="FunFam" id="3.30.420.10:FF:000032">
    <property type="entry name" value="Retrovirus-related Pol polyprotein from transposon 297-like Protein"/>
    <property type="match status" value="1"/>
</dbReference>
<accession>A0A3B4F9N4</accession>
<dbReference type="Ensembl" id="ENSPNYT00000006812.1">
    <property type="protein sequence ID" value="ENSPNYP00000006648.1"/>
    <property type="gene ID" value="ENSPNYG00000005132.1"/>
</dbReference>
<dbReference type="PROSITE" id="PS50994">
    <property type="entry name" value="INTEGRASE"/>
    <property type="match status" value="1"/>
</dbReference>
<dbReference type="STRING" id="303518.ENSPNYP00000006648"/>
<dbReference type="GeneTree" id="ENSGT01000000214408"/>
<proteinExistence type="predicted"/>
<dbReference type="GO" id="GO:0015074">
    <property type="term" value="P:DNA integration"/>
    <property type="evidence" value="ECO:0007669"/>
    <property type="project" value="InterPro"/>
</dbReference>
<dbReference type="AlphaFoldDB" id="A0A3B4F9N4"/>
<reference evidence="3" key="1">
    <citation type="submission" date="2023-09" db="UniProtKB">
        <authorList>
            <consortium name="Ensembl"/>
        </authorList>
    </citation>
    <scope>IDENTIFICATION</scope>
</reference>
<sequence length="397" mass="45810">MDSYMSECTELCSPEVLSAVLNAIETQEEKQLDWISAITCNPEVNKILTENLPDVRITTQELLQAQKQDPAIAYVLNLKSTGASLDKTSALKTPKGKQLLHEWKKLFISDDGLLIRKTVTYTQIVIPESYKELVYKHLHCEMGHLGVDHVMNLARSRFYWPNMYKDIEFFITQVCKCNIQKKPTVQCRAPMCHVPATAPFEMVSIDYVHLERSRGGYEYILVLQDNFTKFAQAYPTRNKSGKTAADKIFNDFSLKFGFPGKLHHDQGREFENHLFKQLQKYTGIANSKTTPYHPQGNPVERFNRTLLSMLRTLDEEKKGNWSDYVNKVVHAYNCTTSDSTGYSPFYLLFGRHPRLPIDVIFGLSETNKCKSYEDYAHKWQQQMKEAYDIASRNIKKT</sequence>
<dbReference type="InterPro" id="IPR001584">
    <property type="entry name" value="Integrase_cat-core"/>
</dbReference>
<name>A0A3B4F9N4_9CICH</name>
<evidence type="ECO:0000313" key="3">
    <source>
        <dbReference type="Ensembl" id="ENSPNYP00000006648.1"/>
    </source>
</evidence>
<dbReference type="Gene3D" id="3.30.420.10">
    <property type="entry name" value="Ribonuclease H-like superfamily/Ribonuclease H"/>
    <property type="match status" value="1"/>
</dbReference>
<evidence type="ECO:0000256" key="1">
    <source>
        <dbReference type="ARBA" id="ARBA00039658"/>
    </source>
</evidence>
<dbReference type="InterPro" id="IPR050951">
    <property type="entry name" value="Retrovirus_Pol_polyprotein"/>
</dbReference>
<dbReference type="InterPro" id="IPR012337">
    <property type="entry name" value="RNaseH-like_sf"/>
</dbReference>
<dbReference type="InterPro" id="IPR036397">
    <property type="entry name" value="RNaseH_sf"/>
</dbReference>
<dbReference type="InterPro" id="IPR041588">
    <property type="entry name" value="Integrase_H2C2"/>
</dbReference>
<dbReference type="SUPFAM" id="SSF53098">
    <property type="entry name" value="Ribonuclease H-like"/>
    <property type="match status" value="1"/>
</dbReference>
<evidence type="ECO:0000259" key="2">
    <source>
        <dbReference type="PROSITE" id="PS50994"/>
    </source>
</evidence>
<dbReference type="Pfam" id="PF17921">
    <property type="entry name" value="Integrase_H2C2"/>
    <property type="match status" value="1"/>
</dbReference>